<dbReference type="Proteomes" id="UP000481861">
    <property type="component" value="Unassembled WGS sequence"/>
</dbReference>
<evidence type="ECO:0000313" key="2">
    <source>
        <dbReference type="Proteomes" id="UP000481861"/>
    </source>
</evidence>
<reference evidence="1 2" key="1">
    <citation type="submission" date="2020-01" db="EMBL/GenBank/DDBJ databases">
        <authorList>
            <consortium name="DOE Joint Genome Institute"/>
            <person name="Haridas S."/>
            <person name="Albert R."/>
            <person name="Binder M."/>
            <person name="Bloem J."/>
            <person name="Labutti K."/>
            <person name="Salamov A."/>
            <person name="Andreopoulos B."/>
            <person name="Baker S.E."/>
            <person name="Barry K."/>
            <person name="Bills G."/>
            <person name="Bluhm B.H."/>
            <person name="Cannon C."/>
            <person name="Castanera R."/>
            <person name="Culley D.E."/>
            <person name="Daum C."/>
            <person name="Ezra D."/>
            <person name="Gonzalez J.B."/>
            <person name="Henrissat B."/>
            <person name="Kuo A."/>
            <person name="Liang C."/>
            <person name="Lipzen A."/>
            <person name="Lutzoni F."/>
            <person name="Magnuson J."/>
            <person name="Mondo S."/>
            <person name="Nolan M."/>
            <person name="Ohm R."/>
            <person name="Pangilinan J."/>
            <person name="Park H.-J.H."/>
            <person name="Ramirez L."/>
            <person name="Alfaro M."/>
            <person name="Sun H."/>
            <person name="Tritt A."/>
            <person name="Yoshinaga Y."/>
            <person name="Zwiers L.-H.L."/>
            <person name="Turgeon B.G."/>
            <person name="Goodwin S.B."/>
            <person name="Spatafora J.W."/>
            <person name="Crous P.W."/>
            <person name="Grigoriev I.V."/>
        </authorList>
    </citation>
    <scope>NUCLEOTIDE SEQUENCE [LARGE SCALE GENOMIC DNA]</scope>
    <source>
        <strain evidence="1 2">CBS 611.86</strain>
    </source>
</reference>
<comment type="caution">
    <text evidence="1">The sequence shown here is derived from an EMBL/GenBank/DDBJ whole genome shotgun (WGS) entry which is preliminary data.</text>
</comment>
<keyword evidence="2" id="KW-1185">Reference proteome</keyword>
<protein>
    <submittedName>
        <fullName evidence="1">Uncharacterized protein</fullName>
    </submittedName>
</protein>
<organism evidence="1 2">
    <name type="scientific">Massariosphaeria phaeospora</name>
    <dbReference type="NCBI Taxonomy" id="100035"/>
    <lineage>
        <taxon>Eukaryota</taxon>
        <taxon>Fungi</taxon>
        <taxon>Dikarya</taxon>
        <taxon>Ascomycota</taxon>
        <taxon>Pezizomycotina</taxon>
        <taxon>Dothideomycetes</taxon>
        <taxon>Pleosporomycetidae</taxon>
        <taxon>Pleosporales</taxon>
        <taxon>Pleosporales incertae sedis</taxon>
        <taxon>Massariosphaeria</taxon>
    </lineage>
</organism>
<sequence length="154" mass="17305">MYRGCIRCQHWTEPRKHSMYVHCTCLVVSVPTQKPSLTTCSTIYYVICGFLLERAESAKHALCMDKLDFRSRTRGTSIYPSITHISPHPRIHSSHTYPHIPASSHPDTAAPPSYLKLLSFLIKLIPSSLVRSAVSLSLSWLVWLVGQSLASRNA</sequence>
<proteinExistence type="predicted"/>
<evidence type="ECO:0000313" key="1">
    <source>
        <dbReference type="EMBL" id="KAF2867218.1"/>
    </source>
</evidence>
<accession>A0A7C8M3E9</accession>
<name>A0A7C8M3E9_9PLEO</name>
<dbReference type="EMBL" id="JAADJZ010000024">
    <property type="protein sequence ID" value="KAF2867218.1"/>
    <property type="molecule type" value="Genomic_DNA"/>
</dbReference>
<gene>
    <name evidence="1" type="ORF">BDV95DRAFT_187651</name>
</gene>
<dbReference type="AlphaFoldDB" id="A0A7C8M3E9"/>